<dbReference type="PANTHER" id="PTHR15020:SF50">
    <property type="entry name" value="UPF0659 PROTEIN YMR090W"/>
    <property type="match status" value="1"/>
</dbReference>
<gene>
    <name evidence="2" type="ORF">BJP25_20560</name>
</gene>
<dbReference type="OrthoDB" id="3763081at2"/>
<comment type="caution">
    <text evidence="2">The sequence shown here is derived from an EMBL/GenBank/DDBJ whole genome shotgun (WGS) entry which is preliminary data.</text>
</comment>
<organism evidence="2 3">
    <name type="scientific">Actinokineospora bangkokensis</name>
    <dbReference type="NCBI Taxonomy" id="1193682"/>
    <lineage>
        <taxon>Bacteria</taxon>
        <taxon>Bacillati</taxon>
        <taxon>Actinomycetota</taxon>
        <taxon>Actinomycetes</taxon>
        <taxon>Pseudonocardiales</taxon>
        <taxon>Pseudonocardiaceae</taxon>
        <taxon>Actinokineospora</taxon>
    </lineage>
</organism>
<dbReference type="PANTHER" id="PTHR15020">
    <property type="entry name" value="FLAVIN REDUCTASE-RELATED"/>
    <property type="match status" value="1"/>
</dbReference>
<protein>
    <recommendedName>
        <fullName evidence="1">NAD(P)-binding domain-containing protein</fullName>
    </recommendedName>
</protein>
<evidence type="ECO:0000259" key="1">
    <source>
        <dbReference type="Pfam" id="PF13460"/>
    </source>
</evidence>
<dbReference type="AlphaFoldDB" id="A0A1Q9LKB0"/>
<feature type="domain" description="NAD(P)-binding" evidence="1">
    <location>
        <begin position="7"/>
        <end position="178"/>
    </location>
</feature>
<name>A0A1Q9LKB0_9PSEU</name>
<evidence type="ECO:0000313" key="2">
    <source>
        <dbReference type="EMBL" id="OLR92472.1"/>
    </source>
</evidence>
<dbReference type="Proteomes" id="UP000186040">
    <property type="component" value="Unassembled WGS sequence"/>
</dbReference>
<dbReference type="RefSeq" id="WP_075975615.1">
    <property type="nucleotide sequence ID" value="NZ_MKQR01000016.1"/>
</dbReference>
<dbReference type="EMBL" id="MKQR01000016">
    <property type="protein sequence ID" value="OLR92472.1"/>
    <property type="molecule type" value="Genomic_DNA"/>
</dbReference>
<dbReference type="Pfam" id="PF13460">
    <property type="entry name" value="NAD_binding_10"/>
    <property type="match status" value="1"/>
</dbReference>
<reference evidence="2 3" key="1">
    <citation type="submission" date="2016-10" db="EMBL/GenBank/DDBJ databases">
        <title>The Draft Genome Sequence of Actinokineospora bangkokensis 44EHWT reveals the biosynthetic pathway of antifungal compounds Thailandins with unusual extender unit butylmalonyl-CoA.</title>
        <authorList>
            <person name="Greule A."/>
            <person name="Intra B."/>
            <person name="Flemming S."/>
            <person name="Rommel M.G."/>
            <person name="Panbangred W."/>
            <person name="Bechthold A."/>
        </authorList>
    </citation>
    <scope>NUCLEOTIDE SEQUENCE [LARGE SCALE GENOMIC DNA]</scope>
    <source>
        <strain evidence="2 3">44EHW</strain>
    </source>
</reference>
<dbReference type="InterPro" id="IPR016040">
    <property type="entry name" value="NAD(P)-bd_dom"/>
</dbReference>
<accession>A0A1Q9LKB0</accession>
<dbReference type="Gene3D" id="3.40.50.720">
    <property type="entry name" value="NAD(P)-binding Rossmann-like Domain"/>
    <property type="match status" value="1"/>
</dbReference>
<evidence type="ECO:0000313" key="3">
    <source>
        <dbReference type="Proteomes" id="UP000186040"/>
    </source>
</evidence>
<sequence>MRVVIAGGHGGAGLELAGRLVDRGDSVVVLVPEDRFTERVRATGAHAAVLGPRGLLESLPGADALVFTGGTTRGPSERPGSVVYAEGAAAVGVRRYVVLSTAVPVARPDDTPERIAYLRARAESEAELTRHDLDWTVVRAGRMTDAPATGLVTVGDVADVRAGEVPRADVAEVLAELVRGGWGARREVGVGAGSVPVAAAVRALG</sequence>
<dbReference type="InterPro" id="IPR036291">
    <property type="entry name" value="NAD(P)-bd_dom_sf"/>
</dbReference>
<dbReference type="STRING" id="1193682.BJP25_20560"/>
<keyword evidence="3" id="KW-1185">Reference proteome</keyword>
<dbReference type="SUPFAM" id="SSF51735">
    <property type="entry name" value="NAD(P)-binding Rossmann-fold domains"/>
    <property type="match status" value="1"/>
</dbReference>
<proteinExistence type="predicted"/>